<sequence length="358" mass="38845">MTSLRKLASHLGLSITTVSRALDGYADVAVATRERVEQAAKAMGYRPNPAARRLRRGVGETVAFVLPTDPGHFHEPVFSELLVTVGEELARHEHDLMLLAARPGKDEMAVYHRLVEGRRADAFIIVRTRHQDERIAYLMAKGVPFVCHGRTDTAEPYAFIDGDGEEGFHSLTQRLVARGHRRIAFLSAPTHLTFAGLRLAGWRRAMQAADLAADIVEEAEPTEEGGFALAHRVLDSHARPTALICATDRMAIGAIRAAADRGLTVGSDIAITGHDNIPAASYCQPSLTTMELPTRLIGARLADMVLARLGGADLRDLTEIHGLVQMPRGSSGETNLEGVVRTADAQEAVFEVTEGRKT</sequence>
<gene>
    <name evidence="5" type="ORF">C7450_112111</name>
</gene>
<dbReference type="InterPro" id="IPR000843">
    <property type="entry name" value="HTH_LacI"/>
</dbReference>
<comment type="caution">
    <text evidence="5">The sequence shown here is derived from an EMBL/GenBank/DDBJ whole genome shotgun (WGS) entry which is preliminary data.</text>
</comment>
<dbReference type="CDD" id="cd20010">
    <property type="entry name" value="PBP1_AglR-like"/>
    <property type="match status" value="1"/>
</dbReference>
<dbReference type="PANTHER" id="PTHR30146">
    <property type="entry name" value="LACI-RELATED TRANSCRIPTIONAL REPRESSOR"/>
    <property type="match status" value="1"/>
</dbReference>
<evidence type="ECO:0000256" key="1">
    <source>
        <dbReference type="ARBA" id="ARBA00023015"/>
    </source>
</evidence>
<evidence type="ECO:0000256" key="3">
    <source>
        <dbReference type="ARBA" id="ARBA00023163"/>
    </source>
</evidence>
<dbReference type="GO" id="GO:0003700">
    <property type="term" value="F:DNA-binding transcription factor activity"/>
    <property type="evidence" value="ECO:0007669"/>
    <property type="project" value="TreeGrafter"/>
</dbReference>
<dbReference type="SUPFAM" id="SSF53822">
    <property type="entry name" value="Periplasmic binding protein-like I"/>
    <property type="match status" value="1"/>
</dbReference>
<dbReference type="PROSITE" id="PS50932">
    <property type="entry name" value="HTH_LACI_2"/>
    <property type="match status" value="1"/>
</dbReference>
<evidence type="ECO:0000313" key="6">
    <source>
        <dbReference type="Proteomes" id="UP000248021"/>
    </source>
</evidence>
<dbReference type="Pfam" id="PF00356">
    <property type="entry name" value="LacI"/>
    <property type="match status" value="1"/>
</dbReference>
<keyword evidence="2" id="KW-0238">DNA-binding</keyword>
<evidence type="ECO:0000313" key="5">
    <source>
        <dbReference type="EMBL" id="PXW54082.1"/>
    </source>
</evidence>
<dbReference type="EMBL" id="QJJK01000012">
    <property type="protein sequence ID" value="PXW54082.1"/>
    <property type="molecule type" value="Genomic_DNA"/>
</dbReference>
<accession>A0A2V3TXT9</accession>
<feature type="domain" description="HTH lacI-type" evidence="4">
    <location>
        <begin position="2"/>
        <end position="56"/>
    </location>
</feature>
<dbReference type="RefSeq" id="WP_110377326.1">
    <property type="nucleotide sequence ID" value="NZ_JAHBRY010000002.1"/>
</dbReference>
<dbReference type="Gene3D" id="1.10.260.40">
    <property type="entry name" value="lambda repressor-like DNA-binding domains"/>
    <property type="match status" value="1"/>
</dbReference>
<dbReference type="CDD" id="cd01392">
    <property type="entry name" value="HTH_LacI"/>
    <property type="match status" value="1"/>
</dbReference>
<dbReference type="Pfam" id="PF13377">
    <property type="entry name" value="Peripla_BP_3"/>
    <property type="match status" value="1"/>
</dbReference>
<protein>
    <submittedName>
        <fullName evidence="5">LacI family transcriptional regulator</fullName>
    </submittedName>
</protein>
<dbReference type="Gene3D" id="3.40.50.2300">
    <property type="match status" value="2"/>
</dbReference>
<name>A0A2V3TXT9_9HYPH</name>
<dbReference type="SMART" id="SM00354">
    <property type="entry name" value="HTH_LACI"/>
    <property type="match status" value="1"/>
</dbReference>
<dbReference type="AlphaFoldDB" id="A0A2V3TXT9"/>
<dbReference type="InterPro" id="IPR028082">
    <property type="entry name" value="Peripla_BP_I"/>
</dbReference>
<keyword evidence="1" id="KW-0805">Transcription regulation</keyword>
<dbReference type="OrthoDB" id="7170131at2"/>
<dbReference type="InterPro" id="IPR046335">
    <property type="entry name" value="LacI/GalR-like_sensor"/>
</dbReference>
<organism evidence="5 6">
    <name type="scientific">Chelatococcus asaccharovorans</name>
    <dbReference type="NCBI Taxonomy" id="28210"/>
    <lineage>
        <taxon>Bacteria</taxon>
        <taxon>Pseudomonadati</taxon>
        <taxon>Pseudomonadota</taxon>
        <taxon>Alphaproteobacteria</taxon>
        <taxon>Hyphomicrobiales</taxon>
        <taxon>Chelatococcaceae</taxon>
        <taxon>Chelatococcus</taxon>
    </lineage>
</organism>
<dbReference type="InterPro" id="IPR010982">
    <property type="entry name" value="Lambda_DNA-bd_dom_sf"/>
</dbReference>
<keyword evidence="3" id="KW-0804">Transcription</keyword>
<proteinExistence type="predicted"/>
<dbReference type="SUPFAM" id="SSF47413">
    <property type="entry name" value="lambda repressor-like DNA-binding domains"/>
    <property type="match status" value="1"/>
</dbReference>
<evidence type="ECO:0000259" key="4">
    <source>
        <dbReference type="PROSITE" id="PS50932"/>
    </source>
</evidence>
<dbReference type="PANTHER" id="PTHR30146:SF109">
    <property type="entry name" value="HTH-TYPE TRANSCRIPTIONAL REGULATOR GALS"/>
    <property type="match status" value="1"/>
</dbReference>
<reference evidence="5 6" key="1">
    <citation type="submission" date="2018-05" db="EMBL/GenBank/DDBJ databases">
        <title>Genomic Encyclopedia of Type Strains, Phase IV (KMG-IV): sequencing the most valuable type-strain genomes for metagenomic binning, comparative biology and taxonomic classification.</title>
        <authorList>
            <person name="Goeker M."/>
        </authorList>
    </citation>
    <scope>NUCLEOTIDE SEQUENCE [LARGE SCALE GENOMIC DNA]</scope>
    <source>
        <strain evidence="5 6">DSM 6462</strain>
    </source>
</reference>
<dbReference type="GO" id="GO:0000976">
    <property type="term" value="F:transcription cis-regulatory region binding"/>
    <property type="evidence" value="ECO:0007669"/>
    <property type="project" value="TreeGrafter"/>
</dbReference>
<evidence type="ECO:0000256" key="2">
    <source>
        <dbReference type="ARBA" id="ARBA00023125"/>
    </source>
</evidence>
<keyword evidence="6" id="KW-1185">Reference proteome</keyword>
<dbReference type="Proteomes" id="UP000248021">
    <property type="component" value="Unassembled WGS sequence"/>
</dbReference>